<comment type="caution">
    <text evidence="10">Lacks conserved residue(s) required for the propagation of feature annotation.</text>
</comment>
<dbReference type="PANTHER" id="PTHR21137">
    <property type="entry name" value="ODORANT RECEPTOR"/>
    <property type="match status" value="1"/>
</dbReference>
<dbReference type="Pfam" id="PF02949">
    <property type="entry name" value="7tm_6"/>
    <property type="match status" value="1"/>
</dbReference>
<keyword evidence="2" id="KW-1003">Cell membrane</keyword>
<accession>A0ABN7B2J8</accession>
<protein>
    <recommendedName>
        <fullName evidence="10">Odorant receptor</fullName>
    </recommendedName>
</protein>
<dbReference type="PANTHER" id="PTHR21137:SF35">
    <property type="entry name" value="ODORANT RECEPTOR 19A-RELATED"/>
    <property type="match status" value="1"/>
</dbReference>
<evidence type="ECO:0000256" key="10">
    <source>
        <dbReference type="RuleBase" id="RU351113"/>
    </source>
</evidence>
<keyword evidence="3 10" id="KW-0716">Sensory transduction</keyword>
<feature type="transmembrane region" description="Helical" evidence="10">
    <location>
        <begin position="331"/>
        <end position="353"/>
    </location>
</feature>
<dbReference type="EMBL" id="AP028917">
    <property type="protein sequence ID" value="BES98634.1"/>
    <property type="molecule type" value="Genomic_DNA"/>
</dbReference>
<evidence type="ECO:0000256" key="4">
    <source>
        <dbReference type="ARBA" id="ARBA00022692"/>
    </source>
</evidence>
<name>A0ABN7B2J8_9HEMI</name>
<evidence type="ECO:0000256" key="3">
    <source>
        <dbReference type="ARBA" id="ARBA00022606"/>
    </source>
</evidence>
<sequence length="431" mass="48987">MGNILEMLGAGSKNLGFSDRTLEEEDIAFVQLCGLYHWSKAYTIFYLNIFIWGIPSILAMIIYAGMEGDSAVVFETSHFFLIIANMFVQSSVHLFHHKTVNQLYRAIDSGFFSYDQCIFDHETLGQIEKLRMEKKKRKKMYGVAFKFLASGAAVGLLLKPAVVVLLLGKGDREVDGYGGFMYNSPIRNWVPYAGYWVPYVFGMIHSQVMVIGGAITAMASVSSFVRFSEEFCHQLDIVSLGLENVIRRAKFLYELRHGLAYSENDSWEPRMKFQKCLRDCLNTTIDHHVLIIDLFAGFKKMMLIPLFTVVFDGGALMFLSTGLCLSDESTLLKIVVAVFLATELMYTFIYCGYGELLTQKFQRIGKSMYFDDWLDHKKILTPYFTIIRAYTFRPKKLSAGFASPSHATFGDVLRTAYSFLNLLLNRGRGKS</sequence>
<keyword evidence="12" id="KW-1185">Reference proteome</keyword>
<dbReference type="Proteomes" id="UP001307889">
    <property type="component" value="Chromosome 9"/>
</dbReference>
<evidence type="ECO:0000256" key="1">
    <source>
        <dbReference type="ARBA" id="ARBA00004651"/>
    </source>
</evidence>
<keyword evidence="5 10" id="KW-0552">Olfaction</keyword>
<evidence type="ECO:0000256" key="7">
    <source>
        <dbReference type="ARBA" id="ARBA00023136"/>
    </source>
</evidence>
<keyword evidence="8 10" id="KW-0675">Receptor</keyword>
<feature type="transmembrane region" description="Helical" evidence="10">
    <location>
        <begin position="196"/>
        <end position="219"/>
    </location>
</feature>
<keyword evidence="9 10" id="KW-0807">Transducer</keyword>
<evidence type="ECO:0000256" key="9">
    <source>
        <dbReference type="ARBA" id="ARBA00023224"/>
    </source>
</evidence>
<keyword evidence="4 10" id="KW-0812">Transmembrane</keyword>
<reference evidence="11 12" key="1">
    <citation type="submission" date="2023-09" db="EMBL/GenBank/DDBJ databases">
        <title>Nesidiocoris tenuis whole genome shotgun sequence.</title>
        <authorList>
            <person name="Shibata T."/>
            <person name="Shimoda M."/>
            <person name="Kobayashi T."/>
            <person name="Uehara T."/>
        </authorList>
    </citation>
    <scope>NUCLEOTIDE SEQUENCE [LARGE SCALE GENOMIC DNA]</scope>
    <source>
        <strain evidence="11 12">Japan</strain>
    </source>
</reference>
<comment type="similarity">
    <text evidence="10">Belongs to the insect chemoreceptor superfamily. Heteromeric odorant receptor channel (TC 1.A.69) family.</text>
</comment>
<feature type="transmembrane region" description="Helical" evidence="10">
    <location>
        <begin position="45"/>
        <end position="66"/>
    </location>
</feature>
<keyword evidence="6 10" id="KW-1133">Transmembrane helix</keyword>
<evidence type="ECO:0000256" key="8">
    <source>
        <dbReference type="ARBA" id="ARBA00023170"/>
    </source>
</evidence>
<feature type="transmembrane region" description="Helical" evidence="10">
    <location>
        <begin position="78"/>
        <end position="95"/>
    </location>
</feature>
<evidence type="ECO:0000256" key="2">
    <source>
        <dbReference type="ARBA" id="ARBA00022475"/>
    </source>
</evidence>
<organism evidence="11 12">
    <name type="scientific">Nesidiocoris tenuis</name>
    <dbReference type="NCBI Taxonomy" id="355587"/>
    <lineage>
        <taxon>Eukaryota</taxon>
        <taxon>Metazoa</taxon>
        <taxon>Ecdysozoa</taxon>
        <taxon>Arthropoda</taxon>
        <taxon>Hexapoda</taxon>
        <taxon>Insecta</taxon>
        <taxon>Pterygota</taxon>
        <taxon>Neoptera</taxon>
        <taxon>Paraneoptera</taxon>
        <taxon>Hemiptera</taxon>
        <taxon>Heteroptera</taxon>
        <taxon>Panheteroptera</taxon>
        <taxon>Cimicomorpha</taxon>
        <taxon>Miridae</taxon>
        <taxon>Dicyphina</taxon>
        <taxon>Nesidiocoris</taxon>
    </lineage>
</organism>
<evidence type="ECO:0000313" key="11">
    <source>
        <dbReference type="EMBL" id="BES98634.1"/>
    </source>
</evidence>
<evidence type="ECO:0000313" key="12">
    <source>
        <dbReference type="Proteomes" id="UP001307889"/>
    </source>
</evidence>
<evidence type="ECO:0000256" key="6">
    <source>
        <dbReference type="ARBA" id="ARBA00022989"/>
    </source>
</evidence>
<keyword evidence="7 10" id="KW-0472">Membrane</keyword>
<proteinExistence type="inferred from homology"/>
<evidence type="ECO:0000256" key="5">
    <source>
        <dbReference type="ARBA" id="ARBA00022725"/>
    </source>
</evidence>
<dbReference type="InterPro" id="IPR004117">
    <property type="entry name" value="7tm6_olfct_rcpt"/>
</dbReference>
<comment type="subcellular location">
    <subcellularLocation>
        <location evidence="1 10">Cell membrane</location>
        <topology evidence="1 10">Multi-pass membrane protein</topology>
    </subcellularLocation>
</comment>
<feature type="transmembrane region" description="Helical" evidence="10">
    <location>
        <begin position="141"/>
        <end position="167"/>
    </location>
</feature>
<feature type="transmembrane region" description="Helical" evidence="10">
    <location>
        <begin position="301"/>
        <end position="319"/>
    </location>
</feature>
<gene>
    <name evidence="11" type="ORF">NTJ_11449</name>
</gene>